<evidence type="ECO:0000313" key="5">
    <source>
        <dbReference type="RefSeq" id="XP_011364941.1"/>
    </source>
</evidence>
<dbReference type="Gene3D" id="3.90.280.10">
    <property type="entry name" value="PEBP-like"/>
    <property type="match status" value="1"/>
</dbReference>
<feature type="chain" id="PRO_5027639934" evidence="3">
    <location>
        <begin position="23"/>
        <end position="222"/>
    </location>
</feature>
<accession>A0A6P3QKU7</accession>
<evidence type="ECO:0000256" key="3">
    <source>
        <dbReference type="SAM" id="SignalP"/>
    </source>
</evidence>
<dbReference type="GeneID" id="105296526"/>
<keyword evidence="3" id="KW-0732">Signal</keyword>
<dbReference type="CTD" id="157310"/>
<dbReference type="PROSITE" id="PS01220">
    <property type="entry name" value="PBP"/>
    <property type="match status" value="1"/>
</dbReference>
<dbReference type="AlphaFoldDB" id="A0A6P3QKU7"/>
<dbReference type="Proteomes" id="UP000515202">
    <property type="component" value="Unplaced"/>
</dbReference>
<feature type="region of interest" description="Disordered" evidence="2">
    <location>
        <begin position="195"/>
        <end position="222"/>
    </location>
</feature>
<dbReference type="InterPro" id="IPR036610">
    <property type="entry name" value="PEBP-like_sf"/>
</dbReference>
<dbReference type="GeneID" id="120606640"/>
<sequence>MGWTMRLVMAPLFLGLTMVVTGNLEDNDSCVYEALSDTDAVLCKGLEVFYPELGNIGCMYIPDCNDYRQKITRWSQPTVKFSGALEDATYILVMVDPDAPSKSFPKARFWRHWLVTNIKGTDMKKGKIKGQELSSYQPPSPPAQSGFHRYQFFVYLQERKNISLLHKENKTRGSWKMDRFLNRFRLREPEASTQFMTQNYQDSPDFQDPGRESNKPKSRLKQ</sequence>
<evidence type="ECO:0000256" key="1">
    <source>
        <dbReference type="ARBA" id="ARBA00007091"/>
    </source>
</evidence>
<proteinExistence type="inferred from homology"/>
<evidence type="ECO:0000256" key="2">
    <source>
        <dbReference type="SAM" id="MobiDB-lite"/>
    </source>
</evidence>
<keyword evidence="4" id="KW-1185">Reference proteome</keyword>
<dbReference type="InterPro" id="IPR008914">
    <property type="entry name" value="PEBP"/>
</dbReference>
<dbReference type="SUPFAM" id="SSF49777">
    <property type="entry name" value="PEBP-like"/>
    <property type="match status" value="1"/>
</dbReference>
<feature type="signal peptide" evidence="3">
    <location>
        <begin position="1"/>
        <end position="22"/>
    </location>
</feature>
<dbReference type="KEGG" id="pgig:120606640"/>
<dbReference type="OrthoDB" id="2506647at2759"/>
<organism evidence="4 5">
    <name type="scientific">Pteropus vampyrus</name>
    <name type="common">Large flying fox</name>
    <dbReference type="NCBI Taxonomy" id="132908"/>
    <lineage>
        <taxon>Eukaryota</taxon>
        <taxon>Metazoa</taxon>
        <taxon>Chordata</taxon>
        <taxon>Craniata</taxon>
        <taxon>Vertebrata</taxon>
        <taxon>Euteleostomi</taxon>
        <taxon>Mammalia</taxon>
        <taxon>Eutheria</taxon>
        <taxon>Laurasiatheria</taxon>
        <taxon>Chiroptera</taxon>
        <taxon>Yinpterochiroptera</taxon>
        <taxon>Pteropodoidea</taxon>
        <taxon>Pteropodidae</taxon>
        <taxon>Pteropodinae</taxon>
        <taxon>Pteropus</taxon>
    </lineage>
</organism>
<evidence type="ECO:0000313" key="4">
    <source>
        <dbReference type="Proteomes" id="UP000515202"/>
    </source>
</evidence>
<dbReference type="RefSeq" id="XP_039724046.1">
    <property type="nucleotide sequence ID" value="XM_039868112.1"/>
</dbReference>
<dbReference type="InterPro" id="IPR001858">
    <property type="entry name" value="Phosphatidylethanolamine-bd_CS"/>
</dbReference>
<name>A0A6P3QKU7_PTEVA</name>
<dbReference type="KEGG" id="pvp:105296526"/>
<comment type="similarity">
    <text evidence="1">Belongs to the phosphatidylethanolamine-binding protein family.</text>
</comment>
<dbReference type="Pfam" id="PF01161">
    <property type="entry name" value="PBP"/>
    <property type="match status" value="1"/>
</dbReference>
<protein>
    <submittedName>
        <fullName evidence="5">Phosphatidylethanolamine-binding protein 4</fullName>
    </submittedName>
</protein>
<reference evidence="5" key="1">
    <citation type="submission" date="2025-08" db="UniProtKB">
        <authorList>
            <consortium name="RefSeq"/>
        </authorList>
    </citation>
    <scope>IDENTIFICATION</scope>
    <source>
        <tissue evidence="5">Kidney</tissue>
    </source>
</reference>
<feature type="compositionally biased region" description="Polar residues" evidence="2">
    <location>
        <begin position="195"/>
        <end position="204"/>
    </location>
</feature>
<dbReference type="PANTHER" id="PTHR11362:SF82">
    <property type="entry name" value="PHOSPHATIDYLETHANOLAMINE-BINDING PROTEIN 4"/>
    <property type="match status" value="1"/>
</dbReference>
<gene>
    <name evidence="5" type="primary">PEBP4</name>
</gene>
<dbReference type="InterPro" id="IPR035810">
    <property type="entry name" value="PEBP_euk"/>
</dbReference>
<dbReference type="RefSeq" id="XP_011364941.1">
    <property type="nucleotide sequence ID" value="XM_011366639.1"/>
</dbReference>
<dbReference type="CDD" id="cd00866">
    <property type="entry name" value="PEBP_euk"/>
    <property type="match status" value="1"/>
</dbReference>
<dbReference type="PANTHER" id="PTHR11362">
    <property type="entry name" value="PHOSPHATIDYLETHANOLAMINE-BINDING PROTEIN"/>
    <property type="match status" value="1"/>
</dbReference>